<reference evidence="3 4" key="1">
    <citation type="submission" date="2019-02" db="EMBL/GenBank/DDBJ databases">
        <title>Deep-cultivation of Planctomycetes and their phenomic and genomic characterization uncovers novel biology.</title>
        <authorList>
            <person name="Wiegand S."/>
            <person name="Jogler M."/>
            <person name="Boedeker C."/>
            <person name="Pinto D."/>
            <person name="Vollmers J."/>
            <person name="Rivas-Marin E."/>
            <person name="Kohn T."/>
            <person name="Peeters S.H."/>
            <person name="Heuer A."/>
            <person name="Rast P."/>
            <person name="Oberbeckmann S."/>
            <person name="Bunk B."/>
            <person name="Jeske O."/>
            <person name="Meyerdierks A."/>
            <person name="Storesund J.E."/>
            <person name="Kallscheuer N."/>
            <person name="Luecker S."/>
            <person name="Lage O.M."/>
            <person name="Pohl T."/>
            <person name="Merkel B.J."/>
            <person name="Hornburger P."/>
            <person name="Mueller R.-W."/>
            <person name="Bruemmer F."/>
            <person name="Labrenz M."/>
            <person name="Spormann A.M."/>
            <person name="Op Den Camp H."/>
            <person name="Overmann J."/>
            <person name="Amann R."/>
            <person name="Jetten M.S.M."/>
            <person name="Mascher T."/>
            <person name="Medema M.H."/>
            <person name="Devos D.P."/>
            <person name="Kaster A.-K."/>
            <person name="Ovreas L."/>
            <person name="Rohde M."/>
            <person name="Galperin M.Y."/>
            <person name="Jogler C."/>
        </authorList>
    </citation>
    <scope>NUCLEOTIDE SEQUENCE [LARGE SCALE GENOMIC DNA]</scope>
    <source>
        <strain evidence="3 4">Poly41</strain>
    </source>
</reference>
<proteinExistence type="predicted"/>
<dbReference type="OrthoDB" id="222645at2"/>
<evidence type="ECO:0000313" key="4">
    <source>
        <dbReference type="Proteomes" id="UP000319143"/>
    </source>
</evidence>
<evidence type="ECO:0000256" key="2">
    <source>
        <dbReference type="SAM" id="SignalP"/>
    </source>
</evidence>
<feature type="signal peptide" evidence="2">
    <location>
        <begin position="1"/>
        <end position="26"/>
    </location>
</feature>
<dbReference type="RefSeq" id="WP_146527546.1">
    <property type="nucleotide sequence ID" value="NZ_SJPV01000005.1"/>
</dbReference>
<dbReference type="Gene3D" id="1.25.40.10">
    <property type="entry name" value="Tetratricopeptide repeat domain"/>
    <property type="match status" value="1"/>
</dbReference>
<evidence type="ECO:0008006" key="5">
    <source>
        <dbReference type="Google" id="ProtNLM"/>
    </source>
</evidence>
<name>A0A5C6DR54_9BACT</name>
<sequence length="945" mass="105771" precursor="true">MTRTRLMIVFVVACGLSLHGTLPVHAGQGTDGASPGRESAADQKNPISIEQLSADDYSRRQQATMQMWRLREVSRQAVQDASHHPDPEVADRANWILRQWRRGSLPDTPPEIARLLEGNDDPEVLEELMDAGQFRAVVVAIEESAGTADRDLLHRRLAAALTRRFPVYVRLAIRDDTTMDLLRLVDLIADSKEMSVCRVQLMQELGLEVDDRSLLPSASEHWSPLLKLQSKIVVLAVLGRIDEAAEIARQSGNDSLVRVCKMLAGQWQDLAIQAVASAEAVGPDAIEAIPFWCHALVAADRCDDAEIRRQAVASLCGDVDKATDPITERSPGDDNDSDDEFGFMRQLRWKCLASHGYVEEAVEQLREIRPDAAAKLAIAAARTDLAFEILDYPYDQIDLQLANWIHAAIDAQRANGSSKLDPGVRRVLSLMHCLIAVGRDQDAWTIASRLSDSTIPVGDVRIRDYVLQSLTRTQRTDWLARLAVRPGENAITGTSEQFLILSVPDMDLTTWKSLTESMARLKPAVPFARRIQMIYSLCNGEIPRGFDPEKDFASLYEELVTGRNALPPSIRQAFVRRITPRYLNSNIVSFFARHGRAEAASNCLLTLLQRGDLEAAIMLAEDQLDHGRAEQASESYDKVWEAVAAPTTRGTYFRQSSDETHFLAKALVGQWVLSRRLAHTQQAAELERQVRLTLCSPSTELRRTLLEYLSERGETEMAVHGYRTLLPLTAFGSAESTELYDVARVYAAIIHDTDPREAARWLDLAVGGTFESTDFHPPAYISLNVFVRRWALEAAIKDQDIDAAKQHLDRIYQLDPMDIDVAERLLPMMKGTMMQDVASGAFDRIWSAGLRYLRTYPFDSMAGNNLAWVAAMNQRHLKQATRISEQAVYFEPDSAIYRDTLAELLFLAGETEQALSIERSCILDDPGQWHLHEQMEKYTKAMDGG</sequence>
<comment type="caution">
    <text evidence="3">The sequence shown here is derived from an EMBL/GenBank/DDBJ whole genome shotgun (WGS) entry which is preliminary data.</text>
</comment>
<feature type="region of interest" description="Disordered" evidence="1">
    <location>
        <begin position="27"/>
        <end position="46"/>
    </location>
</feature>
<dbReference type="InterPro" id="IPR011990">
    <property type="entry name" value="TPR-like_helical_dom_sf"/>
</dbReference>
<evidence type="ECO:0000313" key="3">
    <source>
        <dbReference type="EMBL" id="TWU37239.1"/>
    </source>
</evidence>
<dbReference type="Proteomes" id="UP000319143">
    <property type="component" value="Unassembled WGS sequence"/>
</dbReference>
<organism evidence="3 4">
    <name type="scientific">Novipirellula artificiosorum</name>
    <dbReference type="NCBI Taxonomy" id="2528016"/>
    <lineage>
        <taxon>Bacteria</taxon>
        <taxon>Pseudomonadati</taxon>
        <taxon>Planctomycetota</taxon>
        <taxon>Planctomycetia</taxon>
        <taxon>Pirellulales</taxon>
        <taxon>Pirellulaceae</taxon>
        <taxon>Novipirellula</taxon>
    </lineage>
</organism>
<dbReference type="SUPFAM" id="SSF48452">
    <property type="entry name" value="TPR-like"/>
    <property type="match status" value="1"/>
</dbReference>
<protein>
    <recommendedName>
        <fullName evidence="5">Tetratricopeptide repeat protein</fullName>
    </recommendedName>
</protein>
<accession>A0A5C6DR54</accession>
<feature type="chain" id="PRO_5022891562" description="Tetratricopeptide repeat protein" evidence="2">
    <location>
        <begin position="27"/>
        <end position="945"/>
    </location>
</feature>
<gene>
    <name evidence="3" type="ORF">Poly41_33680</name>
</gene>
<evidence type="ECO:0000256" key="1">
    <source>
        <dbReference type="SAM" id="MobiDB-lite"/>
    </source>
</evidence>
<dbReference type="AlphaFoldDB" id="A0A5C6DR54"/>
<keyword evidence="2" id="KW-0732">Signal</keyword>
<dbReference type="EMBL" id="SJPV01000005">
    <property type="protein sequence ID" value="TWU37239.1"/>
    <property type="molecule type" value="Genomic_DNA"/>
</dbReference>
<keyword evidence="4" id="KW-1185">Reference proteome</keyword>